<organism evidence="6 7">
    <name type="scientific">Paraburkholderia phenazinium</name>
    <dbReference type="NCBI Taxonomy" id="60549"/>
    <lineage>
        <taxon>Bacteria</taxon>
        <taxon>Pseudomonadati</taxon>
        <taxon>Pseudomonadota</taxon>
        <taxon>Betaproteobacteria</taxon>
        <taxon>Burkholderiales</taxon>
        <taxon>Burkholderiaceae</taxon>
        <taxon>Paraburkholderia</taxon>
    </lineage>
</organism>
<dbReference type="OrthoDB" id="662444at2"/>
<dbReference type="EMBL" id="FNCJ01000037">
    <property type="protein sequence ID" value="SDI83458.1"/>
    <property type="molecule type" value="Genomic_DNA"/>
</dbReference>
<dbReference type="RefSeq" id="WP_090695945.1">
    <property type="nucleotide sequence ID" value="NZ_FNCJ01000037.1"/>
</dbReference>
<keyword evidence="4" id="KW-0233">DNA recombination</keyword>
<dbReference type="InterPro" id="IPR011010">
    <property type="entry name" value="DNA_brk_join_enz"/>
</dbReference>
<keyword evidence="3" id="KW-0238">DNA-binding</keyword>
<dbReference type="GO" id="GO:0003677">
    <property type="term" value="F:DNA binding"/>
    <property type="evidence" value="ECO:0007669"/>
    <property type="project" value="UniProtKB-KW"/>
</dbReference>
<proteinExistence type="inferred from homology"/>
<dbReference type="Gene3D" id="1.10.150.130">
    <property type="match status" value="1"/>
</dbReference>
<protein>
    <recommendedName>
        <fullName evidence="5">Tyr recombinase domain-containing protein</fullName>
    </recommendedName>
</protein>
<evidence type="ECO:0000256" key="1">
    <source>
        <dbReference type="ARBA" id="ARBA00008857"/>
    </source>
</evidence>
<dbReference type="PANTHER" id="PTHR30629:SF2">
    <property type="entry name" value="PROPHAGE INTEGRASE INTS-RELATED"/>
    <property type="match status" value="1"/>
</dbReference>
<evidence type="ECO:0000259" key="5">
    <source>
        <dbReference type="PROSITE" id="PS51898"/>
    </source>
</evidence>
<dbReference type="InterPro" id="IPR050808">
    <property type="entry name" value="Phage_Integrase"/>
</dbReference>
<sequence length="414" mass="45770">MADGEKKERAEKKPVNFTKAAIEVLPPPEKGWKYYYDTKVGGLAIGVGASGVKTFVLYRKVNGKPERIKIGRYPDLTVDKARTAATMLNADIASGTNPAELKRERRAEMTFGDLFDQYYKNHALPHKKTAITDKQKFDKYLASNVGGMNLAARQLSEIRKATVAQLFAKIGKDHKVMANRVLALVSGVFGKAIEWGIWNQLNPCHGIRKHSEVSRDRFLQPDELPKFFEHLMAYPNTTIRDFILMSLLTGARRGNVMAMRWDQVNLERAEWRIPDTKNGTPQSVPLVPDAVSVLVARKKSAECADSPFVFPGCGKTGHLVAPTKAWNSVRDAAGIADLRLHDLRRTMGSWQAGTGANLSVIGRSLNHKSTATTAIYARLWMEPVRNSMETAATAMMQAAGLATNGDAESERDGE</sequence>
<evidence type="ECO:0000256" key="4">
    <source>
        <dbReference type="ARBA" id="ARBA00023172"/>
    </source>
</evidence>
<accession>A0A1G8NTE6</accession>
<dbReference type="AlphaFoldDB" id="A0A1G8NTE6"/>
<dbReference type="InterPro" id="IPR010998">
    <property type="entry name" value="Integrase_recombinase_N"/>
</dbReference>
<dbReference type="GO" id="GO:0015074">
    <property type="term" value="P:DNA integration"/>
    <property type="evidence" value="ECO:0007669"/>
    <property type="project" value="UniProtKB-KW"/>
</dbReference>
<feature type="domain" description="Tyr recombinase" evidence="5">
    <location>
        <begin position="214"/>
        <end position="389"/>
    </location>
</feature>
<dbReference type="PROSITE" id="PS51898">
    <property type="entry name" value="TYR_RECOMBINASE"/>
    <property type="match status" value="1"/>
</dbReference>
<dbReference type="SUPFAM" id="SSF56349">
    <property type="entry name" value="DNA breaking-rejoining enzymes"/>
    <property type="match status" value="1"/>
</dbReference>
<evidence type="ECO:0000313" key="7">
    <source>
        <dbReference type="Proteomes" id="UP000199706"/>
    </source>
</evidence>
<dbReference type="InterPro" id="IPR013762">
    <property type="entry name" value="Integrase-like_cat_sf"/>
</dbReference>
<dbReference type="Pfam" id="PF00589">
    <property type="entry name" value="Phage_integrase"/>
    <property type="match status" value="1"/>
</dbReference>
<reference evidence="6 7" key="1">
    <citation type="submission" date="2016-10" db="EMBL/GenBank/DDBJ databases">
        <authorList>
            <person name="de Groot N.N."/>
        </authorList>
    </citation>
    <scope>NUCLEOTIDE SEQUENCE [LARGE SCALE GENOMIC DNA]</scope>
    <source>
        <strain evidence="6 7">LMG 2247</strain>
    </source>
</reference>
<dbReference type="InterPro" id="IPR025166">
    <property type="entry name" value="Integrase_DNA_bind_dom"/>
</dbReference>
<evidence type="ECO:0000256" key="3">
    <source>
        <dbReference type="ARBA" id="ARBA00023125"/>
    </source>
</evidence>
<dbReference type="Gene3D" id="1.10.443.10">
    <property type="entry name" value="Intergrase catalytic core"/>
    <property type="match status" value="1"/>
</dbReference>
<dbReference type="GO" id="GO:0006310">
    <property type="term" value="P:DNA recombination"/>
    <property type="evidence" value="ECO:0007669"/>
    <property type="project" value="UniProtKB-KW"/>
</dbReference>
<dbReference type="InterPro" id="IPR038488">
    <property type="entry name" value="Integrase_DNA-bd_sf"/>
</dbReference>
<keyword evidence="2" id="KW-0229">DNA integration</keyword>
<dbReference type="Proteomes" id="UP000199706">
    <property type="component" value="Unassembled WGS sequence"/>
</dbReference>
<dbReference type="PANTHER" id="PTHR30629">
    <property type="entry name" value="PROPHAGE INTEGRASE"/>
    <property type="match status" value="1"/>
</dbReference>
<dbReference type="Pfam" id="PF13356">
    <property type="entry name" value="Arm-DNA-bind_3"/>
    <property type="match status" value="1"/>
</dbReference>
<evidence type="ECO:0000313" key="6">
    <source>
        <dbReference type="EMBL" id="SDI83458.1"/>
    </source>
</evidence>
<comment type="similarity">
    <text evidence="1">Belongs to the 'phage' integrase family.</text>
</comment>
<dbReference type="InterPro" id="IPR002104">
    <property type="entry name" value="Integrase_catalytic"/>
</dbReference>
<evidence type="ECO:0000256" key="2">
    <source>
        <dbReference type="ARBA" id="ARBA00022908"/>
    </source>
</evidence>
<name>A0A1G8NTE6_9BURK</name>
<gene>
    <name evidence="6" type="ORF">SAMN05216466_13720</name>
</gene>
<dbReference type="CDD" id="cd00796">
    <property type="entry name" value="INT_Rci_Hp1_C"/>
    <property type="match status" value="1"/>
</dbReference>
<dbReference type="Gene3D" id="3.30.160.390">
    <property type="entry name" value="Integrase, DNA-binding domain"/>
    <property type="match status" value="1"/>
</dbReference>